<reference evidence="4" key="2">
    <citation type="submission" date="2015-01" db="EMBL/GenBank/DDBJ databases">
        <title>Evolutionary Origins and Diversification of the Mycorrhizal Mutualists.</title>
        <authorList>
            <consortium name="DOE Joint Genome Institute"/>
            <consortium name="Mycorrhizal Genomics Consortium"/>
            <person name="Kohler A."/>
            <person name="Kuo A."/>
            <person name="Nagy L.G."/>
            <person name="Floudas D."/>
            <person name="Copeland A."/>
            <person name="Barry K.W."/>
            <person name="Cichocki N."/>
            <person name="Veneault-Fourrey C."/>
            <person name="LaButti K."/>
            <person name="Lindquist E.A."/>
            <person name="Lipzen A."/>
            <person name="Lundell T."/>
            <person name="Morin E."/>
            <person name="Murat C."/>
            <person name="Riley R."/>
            <person name="Ohm R."/>
            <person name="Sun H."/>
            <person name="Tunlid A."/>
            <person name="Henrissat B."/>
            <person name="Grigoriev I.V."/>
            <person name="Hibbett D.S."/>
            <person name="Martin F."/>
        </authorList>
    </citation>
    <scope>NUCLEOTIDE SEQUENCE [LARGE SCALE GENOMIC DNA]</scope>
    <source>
        <strain evidence="4">h7</strain>
    </source>
</reference>
<evidence type="ECO:0000313" key="3">
    <source>
        <dbReference type="EMBL" id="KIM38658.1"/>
    </source>
</evidence>
<keyword evidence="4" id="KW-1185">Reference proteome</keyword>
<dbReference type="Pfam" id="PF20415">
    <property type="entry name" value="DUF6699"/>
    <property type="match status" value="1"/>
</dbReference>
<organism evidence="3 4">
    <name type="scientific">Hebeloma cylindrosporum</name>
    <dbReference type="NCBI Taxonomy" id="76867"/>
    <lineage>
        <taxon>Eukaryota</taxon>
        <taxon>Fungi</taxon>
        <taxon>Dikarya</taxon>
        <taxon>Basidiomycota</taxon>
        <taxon>Agaricomycotina</taxon>
        <taxon>Agaricomycetes</taxon>
        <taxon>Agaricomycetidae</taxon>
        <taxon>Agaricales</taxon>
        <taxon>Agaricineae</taxon>
        <taxon>Hymenogastraceae</taxon>
        <taxon>Hebeloma</taxon>
    </lineage>
</organism>
<gene>
    <name evidence="3" type="ORF">M413DRAFT_447629</name>
</gene>
<accession>A0A0C2XLQ9</accession>
<dbReference type="HOGENOM" id="CLU_1190036_0_0_1"/>
<feature type="domain" description="DUF6699" evidence="2">
    <location>
        <begin position="93"/>
        <end position="222"/>
    </location>
</feature>
<proteinExistence type="predicted"/>
<dbReference type="Proteomes" id="UP000053424">
    <property type="component" value="Unassembled WGS sequence"/>
</dbReference>
<dbReference type="AlphaFoldDB" id="A0A0C2XLQ9"/>
<dbReference type="OrthoDB" id="3172906at2759"/>
<dbReference type="InterPro" id="IPR046522">
    <property type="entry name" value="DUF6699"/>
</dbReference>
<feature type="region of interest" description="Disordered" evidence="1">
    <location>
        <begin position="31"/>
        <end position="60"/>
    </location>
</feature>
<reference evidence="3 4" key="1">
    <citation type="submission" date="2014-04" db="EMBL/GenBank/DDBJ databases">
        <authorList>
            <consortium name="DOE Joint Genome Institute"/>
            <person name="Kuo A."/>
            <person name="Gay G."/>
            <person name="Dore J."/>
            <person name="Kohler A."/>
            <person name="Nagy L.G."/>
            <person name="Floudas D."/>
            <person name="Copeland A."/>
            <person name="Barry K.W."/>
            <person name="Cichocki N."/>
            <person name="Veneault-Fourrey C."/>
            <person name="LaButti K."/>
            <person name="Lindquist E.A."/>
            <person name="Lipzen A."/>
            <person name="Lundell T."/>
            <person name="Morin E."/>
            <person name="Murat C."/>
            <person name="Sun H."/>
            <person name="Tunlid A."/>
            <person name="Henrissat B."/>
            <person name="Grigoriev I.V."/>
            <person name="Hibbett D.S."/>
            <person name="Martin F."/>
            <person name="Nordberg H.P."/>
            <person name="Cantor M.N."/>
            <person name="Hua S.X."/>
        </authorList>
    </citation>
    <scope>NUCLEOTIDE SEQUENCE [LARGE SCALE GENOMIC DNA]</scope>
    <source>
        <strain evidence="4">h7</strain>
    </source>
</reference>
<protein>
    <recommendedName>
        <fullName evidence="2">DUF6699 domain-containing protein</fullName>
    </recommendedName>
</protein>
<evidence type="ECO:0000256" key="1">
    <source>
        <dbReference type="SAM" id="MobiDB-lite"/>
    </source>
</evidence>
<feature type="compositionally biased region" description="Polar residues" evidence="1">
    <location>
        <begin position="31"/>
        <end position="44"/>
    </location>
</feature>
<dbReference type="EMBL" id="KN831789">
    <property type="protein sequence ID" value="KIM38658.1"/>
    <property type="molecule type" value="Genomic_DNA"/>
</dbReference>
<evidence type="ECO:0000259" key="2">
    <source>
        <dbReference type="Pfam" id="PF20415"/>
    </source>
</evidence>
<evidence type="ECO:0000313" key="4">
    <source>
        <dbReference type="Proteomes" id="UP000053424"/>
    </source>
</evidence>
<sequence length="240" mass="26618">MSRVYTITARRTTATATIQPEHVVGRNVTTQAPPITYPASSPQIEGQGHHPRQRRAQHPPPLLRNKCIPLPPSADVPIYVNPLLSYNPSKVAIEYDLRLPPITAHFPPTANVPSSRQDWRQQPAMSPSTIGSMTIVVPGLQRVVVVFPSTSDSDVVTVGDVLVTVYRAMQESAFEHHREFGAKRGAKGGRNNGLWGQTAPINGHPTAVEELGDDCWWAGLYPCQNERDVWVLRTRRLDDR</sequence>
<name>A0A0C2XLQ9_HEBCY</name>